<dbReference type="PROSITE" id="PS01275">
    <property type="entry name" value="EFP"/>
    <property type="match status" value="1"/>
</dbReference>
<comment type="similarity">
    <text evidence="1">Belongs to the elongation factor P family.</text>
</comment>
<dbReference type="GO" id="GO:0003746">
    <property type="term" value="F:translation elongation factor activity"/>
    <property type="evidence" value="ECO:0007669"/>
    <property type="project" value="InterPro"/>
</dbReference>
<dbReference type="EMBL" id="CP001574">
    <property type="protein sequence ID" value="ACO68277.1"/>
    <property type="molecule type" value="Genomic_DNA"/>
</dbReference>
<gene>
    <name evidence="4" type="ORF">MICPUN_78252</name>
</gene>
<dbReference type="OrthoDB" id="10259892at2759"/>
<dbReference type="SUPFAM" id="SSF50249">
    <property type="entry name" value="Nucleic acid-binding proteins"/>
    <property type="match status" value="2"/>
</dbReference>
<dbReference type="InterPro" id="IPR020599">
    <property type="entry name" value="Transl_elong_fac_P/YeiP"/>
</dbReference>
<dbReference type="GO" id="GO:0005829">
    <property type="term" value="C:cytosol"/>
    <property type="evidence" value="ECO:0007669"/>
    <property type="project" value="UniProtKB-ARBA"/>
</dbReference>
<protein>
    <recommendedName>
        <fullName evidence="6">Elongation factor P</fullName>
    </recommendedName>
</protein>
<dbReference type="GeneID" id="8249954"/>
<dbReference type="InterPro" id="IPR013852">
    <property type="entry name" value="Transl_elong_P/YeiP_CS"/>
</dbReference>
<keyword evidence="5" id="KW-1185">Reference proteome</keyword>
<dbReference type="InterPro" id="IPR001059">
    <property type="entry name" value="Transl_elong_P/YeiP_cen"/>
</dbReference>
<dbReference type="SMART" id="SM01185">
    <property type="entry name" value="EFP"/>
    <property type="match status" value="1"/>
</dbReference>
<dbReference type="SMART" id="SM00841">
    <property type="entry name" value="Elong-fact-P_C"/>
    <property type="match status" value="1"/>
</dbReference>
<dbReference type="OMA" id="MKDGTEY"/>
<dbReference type="Proteomes" id="UP000002009">
    <property type="component" value="Chromosome 1"/>
</dbReference>
<dbReference type="NCBIfam" id="NF001810">
    <property type="entry name" value="PRK00529.1"/>
    <property type="match status" value="1"/>
</dbReference>
<dbReference type="PIRSF" id="PIRSF005901">
    <property type="entry name" value="EF-P"/>
    <property type="match status" value="1"/>
</dbReference>
<evidence type="ECO:0000313" key="5">
    <source>
        <dbReference type="Proteomes" id="UP000002009"/>
    </source>
</evidence>
<dbReference type="InterPro" id="IPR015365">
    <property type="entry name" value="Elong-fact-P_C"/>
</dbReference>
<evidence type="ECO:0008006" key="6">
    <source>
        <dbReference type="Google" id="ProtNLM"/>
    </source>
</evidence>
<dbReference type="RefSeq" id="XP_002507019.1">
    <property type="nucleotide sequence ID" value="XM_002506973.1"/>
</dbReference>
<dbReference type="InterPro" id="IPR012340">
    <property type="entry name" value="NA-bd_OB-fold"/>
</dbReference>
<sequence>MVQANELRVGQIIERDGSLLQLTKVSYTQGQARAAGNVQVEWRNVRTGQKQSLRLSPSDKLDRAVLSEEEHVFLFQAGDELVLMHPKTYDQVEVRAEVLGEVQRKFLTDNCEVKLLMHEGEIVSAELADEVEIEIASAAPSLKGESVSNQYKPAETTTGVSLKVPSFIDAGDVVVVNTKTGEFVRRAKR</sequence>
<feature type="domain" description="Elongation factor P C-terminal" evidence="2">
    <location>
        <begin position="131"/>
        <end position="186"/>
    </location>
</feature>
<organism evidence="4 5">
    <name type="scientific">Micromonas commoda (strain RCC299 / NOUM17 / CCMP2709)</name>
    <name type="common">Picoplanktonic green alga</name>
    <dbReference type="NCBI Taxonomy" id="296587"/>
    <lineage>
        <taxon>Eukaryota</taxon>
        <taxon>Viridiplantae</taxon>
        <taxon>Chlorophyta</taxon>
        <taxon>Mamiellophyceae</taxon>
        <taxon>Mamiellales</taxon>
        <taxon>Mamiellaceae</taxon>
        <taxon>Micromonas</taxon>
    </lineage>
</organism>
<dbReference type="InterPro" id="IPR013185">
    <property type="entry name" value="Transl_elong_KOW-like"/>
</dbReference>
<dbReference type="Pfam" id="PF08207">
    <property type="entry name" value="EFP_N"/>
    <property type="match status" value="1"/>
</dbReference>
<dbReference type="InterPro" id="IPR008991">
    <property type="entry name" value="Translation_prot_SH3-like_sf"/>
</dbReference>
<dbReference type="Pfam" id="PF01132">
    <property type="entry name" value="EFP"/>
    <property type="match status" value="1"/>
</dbReference>
<dbReference type="Gene3D" id="2.30.30.30">
    <property type="match status" value="1"/>
</dbReference>
<evidence type="ECO:0000259" key="2">
    <source>
        <dbReference type="SMART" id="SM00841"/>
    </source>
</evidence>
<dbReference type="FunFam" id="2.40.50.140:FF:000004">
    <property type="entry name" value="Elongation factor P"/>
    <property type="match status" value="1"/>
</dbReference>
<dbReference type="PANTHER" id="PTHR30053">
    <property type="entry name" value="ELONGATION FACTOR P"/>
    <property type="match status" value="1"/>
</dbReference>
<dbReference type="eggNOG" id="ENOG502QS68">
    <property type="taxonomic scope" value="Eukaryota"/>
</dbReference>
<dbReference type="SUPFAM" id="SSF50104">
    <property type="entry name" value="Translation proteins SH3-like domain"/>
    <property type="match status" value="1"/>
</dbReference>
<dbReference type="Gene3D" id="2.40.50.140">
    <property type="entry name" value="Nucleic acid-binding proteins"/>
    <property type="match status" value="2"/>
</dbReference>
<dbReference type="PANTHER" id="PTHR30053:SF14">
    <property type="entry name" value="TRANSLATION ELONGATION FACTOR KOW-LIKE DOMAIN-CONTAINING PROTEIN"/>
    <property type="match status" value="1"/>
</dbReference>
<accession>C1FF06</accession>
<evidence type="ECO:0000313" key="4">
    <source>
        <dbReference type="EMBL" id="ACO68277.1"/>
    </source>
</evidence>
<evidence type="ECO:0000256" key="1">
    <source>
        <dbReference type="ARBA" id="ARBA00009479"/>
    </source>
</evidence>
<dbReference type="STRING" id="296587.C1FF06"/>
<dbReference type="KEGG" id="mis:MICPUN_78252"/>
<dbReference type="AlphaFoldDB" id="C1FF06"/>
<dbReference type="InterPro" id="IPR014722">
    <property type="entry name" value="Rib_uL2_dom2"/>
</dbReference>
<proteinExistence type="inferred from homology"/>
<evidence type="ECO:0000259" key="3">
    <source>
        <dbReference type="SMART" id="SM01185"/>
    </source>
</evidence>
<dbReference type="GO" id="GO:0043043">
    <property type="term" value="P:peptide biosynthetic process"/>
    <property type="evidence" value="ECO:0007669"/>
    <property type="project" value="InterPro"/>
</dbReference>
<name>C1FF06_MICCC</name>
<reference evidence="4 5" key="1">
    <citation type="journal article" date="2009" name="Science">
        <title>Green evolution and dynamic adaptations revealed by genomes of the marine picoeukaryotes Micromonas.</title>
        <authorList>
            <person name="Worden A.Z."/>
            <person name="Lee J.H."/>
            <person name="Mock T."/>
            <person name="Rouze P."/>
            <person name="Simmons M.P."/>
            <person name="Aerts A.L."/>
            <person name="Allen A.E."/>
            <person name="Cuvelier M.L."/>
            <person name="Derelle E."/>
            <person name="Everett M.V."/>
            <person name="Foulon E."/>
            <person name="Grimwood J."/>
            <person name="Gundlach H."/>
            <person name="Henrissat B."/>
            <person name="Napoli C."/>
            <person name="McDonald S.M."/>
            <person name="Parker M.S."/>
            <person name="Rombauts S."/>
            <person name="Salamov A."/>
            <person name="Von Dassow P."/>
            <person name="Badger J.H."/>
            <person name="Coutinho P.M."/>
            <person name="Demir E."/>
            <person name="Dubchak I."/>
            <person name="Gentemann C."/>
            <person name="Eikrem W."/>
            <person name="Gready J.E."/>
            <person name="John U."/>
            <person name="Lanier W."/>
            <person name="Lindquist E.A."/>
            <person name="Lucas S."/>
            <person name="Mayer K.F."/>
            <person name="Moreau H."/>
            <person name="Not F."/>
            <person name="Otillar R."/>
            <person name="Panaud O."/>
            <person name="Pangilinan J."/>
            <person name="Paulsen I."/>
            <person name="Piegu B."/>
            <person name="Poliakov A."/>
            <person name="Robbens S."/>
            <person name="Schmutz J."/>
            <person name="Toulza E."/>
            <person name="Wyss T."/>
            <person name="Zelensky A."/>
            <person name="Zhou K."/>
            <person name="Armbrust E.V."/>
            <person name="Bhattacharya D."/>
            <person name="Goodenough U.W."/>
            <person name="Van de Peer Y."/>
            <person name="Grigoriev I.V."/>
        </authorList>
    </citation>
    <scope>NUCLEOTIDE SEQUENCE [LARGE SCALE GENOMIC DNA]</scope>
    <source>
        <strain evidence="5">RCC299 / NOUM17</strain>
    </source>
</reference>
<feature type="domain" description="Translation elongation factor P/YeiP central" evidence="3">
    <location>
        <begin position="68"/>
        <end position="123"/>
    </location>
</feature>
<dbReference type="FunCoup" id="C1FF06">
    <property type="interactions" value="184"/>
</dbReference>
<dbReference type="InParanoid" id="C1FF06"/>
<dbReference type="Pfam" id="PF09285">
    <property type="entry name" value="Elong-fact-P_C"/>
    <property type="match status" value="1"/>
</dbReference>